<name>I7GNB5_MACFA</name>
<accession>I7GNB5</accession>
<dbReference type="AlphaFoldDB" id="I7GNB5"/>
<organism evidence="1">
    <name type="scientific">Macaca fascicularis</name>
    <name type="common">Crab-eating macaque</name>
    <name type="synonym">Cynomolgus monkey</name>
    <dbReference type="NCBI Taxonomy" id="9541"/>
    <lineage>
        <taxon>Eukaryota</taxon>
        <taxon>Metazoa</taxon>
        <taxon>Chordata</taxon>
        <taxon>Craniata</taxon>
        <taxon>Vertebrata</taxon>
        <taxon>Euteleostomi</taxon>
        <taxon>Mammalia</taxon>
        <taxon>Eutheria</taxon>
        <taxon>Euarchontoglires</taxon>
        <taxon>Primates</taxon>
        <taxon>Haplorrhini</taxon>
        <taxon>Catarrhini</taxon>
        <taxon>Cercopithecidae</taxon>
        <taxon>Cercopithecinae</taxon>
        <taxon>Macaca</taxon>
    </lineage>
</organism>
<sequence length="114" mass="12711">MMKSSALCHRPSTKKRWSPEHLVSVLSIPLHCEGKAFSRELSKYHSSASCCRDFLHGGRGWCVRVLVCVHVCVCLCGKVRQYEQTMITVTLHEVVVTLHEVVDASGQPPPCSSF</sequence>
<evidence type="ECO:0000313" key="1">
    <source>
        <dbReference type="EMBL" id="BAE91167.1"/>
    </source>
</evidence>
<dbReference type="EMBL" id="AB174105">
    <property type="protein sequence ID" value="BAE91167.1"/>
    <property type="molecule type" value="mRNA"/>
</dbReference>
<reference evidence="1" key="1">
    <citation type="journal article" date="2007" name="PLoS Biol.">
        <title>Rate of evolution in brain-expressed genes in humans and other primates.</title>
        <authorList>
            <person name="Wang H.-Y."/>
            <person name="Chien H.-C."/>
            <person name="Osada N."/>
            <person name="Hashimoto K."/>
            <person name="Sugano S."/>
            <person name="Gojobori T."/>
            <person name="Chou C.-K."/>
            <person name="Tsai S.-F."/>
            <person name="Wu C.-I."/>
            <person name="Shen C.-K.J."/>
        </authorList>
    </citation>
    <scope>NUCLEOTIDE SEQUENCE</scope>
</reference>
<dbReference type="GO" id="GO:0016301">
    <property type="term" value="F:kinase activity"/>
    <property type="evidence" value="ECO:0007669"/>
    <property type="project" value="UniProtKB-KW"/>
</dbReference>
<proteinExistence type="evidence at transcript level"/>
<keyword evidence="1" id="KW-0808">Transferase</keyword>
<protein>
    <submittedName>
        <fullName evidence="1">Macaca fascicularis brain cDNA clone: QmoA-12315, similar to human mitogen-activated protein kinase 14 (MAPK14), transcriptvariant 4, mRNA, RefSeq: NM_139014.1</fullName>
    </submittedName>
</protein>
<keyword evidence="1" id="KW-0418">Kinase</keyword>